<comment type="similarity">
    <text evidence="2 8">Belongs to the PHP hydrolase family. HisK subfamily.</text>
</comment>
<evidence type="ECO:0000256" key="5">
    <source>
        <dbReference type="ARBA" id="ARBA00022801"/>
    </source>
</evidence>
<dbReference type="EMBL" id="CP016808">
    <property type="protein sequence ID" value="ANY67563.1"/>
    <property type="molecule type" value="Genomic_DNA"/>
</dbReference>
<keyword evidence="6 8" id="KW-0368">Histidine biosynthesis</keyword>
<evidence type="ECO:0000256" key="6">
    <source>
        <dbReference type="ARBA" id="ARBA00023102"/>
    </source>
</evidence>
<comment type="pathway">
    <text evidence="1 8">Amino-acid biosynthesis; L-histidine biosynthesis; L-histidine from 5-phospho-alpha-D-ribose 1-diphosphate: step 8/9.</text>
</comment>
<gene>
    <name evidence="10" type="ORF">BBD42_14585</name>
</gene>
<dbReference type="RefSeq" id="WP_099518754.1">
    <property type="nucleotide sequence ID" value="NZ_CP016808.1"/>
</dbReference>
<comment type="catalytic activity">
    <reaction evidence="7 8">
        <text>L-histidinol phosphate + H2O = L-histidinol + phosphate</text>
        <dbReference type="Rhea" id="RHEA:14465"/>
        <dbReference type="ChEBI" id="CHEBI:15377"/>
        <dbReference type="ChEBI" id="CHEBI:43474"/>
        <dbReference type="ChEBI" id="CHEBI:57699"/>
        <dbReference type="ChEBI" id="CHEBI:57980"/>
        <dbReference type="EC" id="3.1.3.15"/>
    </reaction>
</comment>
<dbReference type="Pfam" id="PF02811">
    <property type="entry name" value="PHP"/>
    <property type="match status" value="1"/>
</dbReference>
<dbReference type="InterPro" id="IPR016195">
    <property type="entry name" value="Pol/histidinol_Pase-like"/>
</dbReference>
<dbReference type="UniPathway" id="UPA00031">
    <property type="reaction ID" value="UER00013"/>
</dbReference>
<evidence type="ECO:0000256" key="1">
    <source>
        <dbReference type="ARBA" id="ARBA00004970"/>
    </source>
</evidence>
<dbReference type="EC" id="3.1.3.15" evidence="3 8"/>
<evidence type="ECO:0000256" key="7">
    <source>
        <dbReference type="ARBA" id="ARBA00049158"/>
    </source>
</evidence>
<dbReference type="GO" id="GO:0000105">
    <property type="term" value="P:L-histidine biosynthetic process"/>
    <property type="evidence" value="ECO:0007669"/>
    <property type="project" value="UniProtKB-UniRule"/>
</dbReference>
<dbReference type="InterPro" id="IPR004013">
    <property type="entry name" value="PHP_dom"/>
</dbReference>
<sequence length="267" mass="30794">MTIPNLLIDQHVHSSYSPDSSSKLEELVRYSLALGKPAVVTTDHLEYDCKYFKQNVLIDWKSYKQEAEELAQRYKMEIRKGIEVGYRSDYKDVINGYLAQQPFDVILLSAHNDGTLDFSEKAYHDLPIQQRLKHYFRHVREAVDQMDNFDIVAHLDYVARYTTYPVEEQDIAACKPILYDILKLIIEKQKVLELNTTGLYRQGWIHPHPYILGMYVEMGGRAVSIGSDAHQVGHLEQGFAEAIELLQSLGLREVVQFKGRVPYTVSI</sequence>
<feature type="domain" description="PHP" evidence="9">
    <location>
        <begin position="9"/>
        <end position="197"/>
    </location>
</feature>
<dbReference type="GO" id="GO:0004401">
    <property type="term" value="F:histidinol-phosphatase activity"/>
    <property type="evidence" value="ECO:0007669"/>
    <property type="project" value="UniProtKB-UniRule"/>
</dbReference>
<dbReference type="Gene3D" id="3.20.20.140">
    <property type="entry name" value="Metal-dependent hydrolases"/>
    <property type="match status" value="1"/>
</dbReference>
<keyword evidence="4 8" id="KW-0028">Amino-acid biosynthesis</keyword>
<evidence type="ECO:0000256" key="2">
    <source>
        <dbReference type="ARBA" id="ARBA00009152"/>
    </source>
</evidence>
<dbReference type="GO" id="GO:0005737">
    <property type="term" value="C:cytoplasm"/>
    <property type="evidence" value="ECO:0007669"/>
    <property type="project" value="TreeGrafter"/>
</dbReference>
<dbReference type="InterPro" id="IPR010140">
    <property type="entry name" value="Histidinol_P_phosphatase_HisJ"/>
</dbReference>
<dbReference type="PANTHER" id="PTHR21039:SF0">
    <property type="entry name" value="HISTIDINOL-PHOSPHATASE"/>
    <property type="match status" value="1"/>
</dbReference>
<evidence type="ECO:0000256" key="4">
    <source>
        <dbReference type="ARBA" id="ARBA00022605"/>
    </source>
</evidence>
<evidence type="ECO:0000313" key="10">
    <source>
        <dbReference type="EMBL" id="ANY67563.1"/>
    </source>
</evidence>
<keyword evidence="5 8" id="KW-0378">Hydrolase</keyword>
<proteinExistence type="inferred from homology"/>
<dbReference type="PANTHER" id="PTHR21039">
    <property type="entry name" value="HISTIDINOL PHOSPHATASE-RELATED"/>
    <property type="match status" value="1"/>
</dbReference>
<dbReference type="NCBIfam" id="TIGR01856">
    <property type="entry name" value="hisJ_fam"/>
    <property type="match status" value="1"/>
</dbReference>
<dbReference type="SUPFAM" id="SSF89550">
    <property type="entry name" value="PHP domain-like"/>
    <property type="match status" value="1"/>
</dbReference>
<protein>
    <recommendedName>
        <fullName evidence="3 8">Histidinol-phosphatase</fullName>
        <shortName evidence="8">HolPase</shortName>
        <ecNumber evidence="3 8">3.1.3.15</ecNumber>
    </recommendedName>
</protein>
<dbReference type="AlphaFoldDB" id="A0A1B2DIN8"/>
<name>A0A1B2DIN8_9BACL</name>
<evidence type="ECO:0000256" key="8">
    <source>
        <dbReference type="RuleBase" id="RU366003"/>
    </source>
</evidence>
<reference evidence="10" key="1">
    <citation type="submission" date="2016-08" db="EMBL/GenBank/DDBJ databases">
        <title>Complete Genome Seqeunce of Paenibacillus sp. BIHB 4019 from tea rhizoplane.</title>
        <authorList>
            <person name="Thakur R."/>
            <person name="Swarnkar M.K."/>
            <person name="Gulati A."/>
        </authorList>
    </citation>
    <scope>NUCLEOTIDE SEQUENCE [LARGE SCALE GENOMIC DNA]</scope>
    <source>
        <strain evidence="10">BIHB4019</strain>
    </source>
</reference>
<organism evidence="10">
    <name type="scientific">Paenibacillus sp. BIHB 4019</name>
    <dbReference type="NCBI Taxonomy" id="1870819"/>
    <lineage>
        <taxon>Bacteria</taxon>
        <taxon>Bacillati</taxon>
        <taxon>Bacillota</taxon>
        <taxon>Bacilli</taxon>
        <taxon>Bacillales</taxon>
        <taxon>Paenibacillaceae</taxon>
        <taxon>Paenibacillus</taxon>
    </lineage>
</organism>
<evidence type="ECO:0000259" key="9">
    <source>
        <dbReference type="Pfam" id="PF02811"/>
    </source>
</evidence>
<accession>A0A1B2DIN8</accession>
<evidence type="ECO:0000256" key="3">
    <source>
        <dbReference type="ARBA" id="ARBA00013085"/>
    </source>
</evidence>